<dbReference type="EMBL" id="KZ824276">
    <property type="protein sequence ID" value="RAL13977.1"/>
    <property type="molecule type" value="Genomic_DNA"/>
</dbReference>
<keyword evidence="1" id="KW-0472">Membrane</keyword>
<keyword evidence="1" id="KW-0812">Transmembrane</keyword>
<evidence type="ECO:0000313" key="3">
    <source>
        <dbReference type="Proteomes" id="UP000248961"/>
    </source>
</evidence>
<feature type="transmembrane region" description="Helical" evidence="1">
    <location>
        <begin position="121"/>
        <end position="143"/>
    </location>
</feature>
<reference evidence="2 3" key="1">
    <citation type="submission" date="2018-02" db="EMBL/GenBank/DDBJ databases">
        <title>The genomes of Aspergillus section Nigri reveals drivers in fungal speciation.</title>
        <authorList>
            <consortium name="DOE Joint Genome Institute"/>
            <person name="Vesth T.C."/>
            <person name="Nybo J."/>
            <person name="Theobald S."/>
            <person name="Brandl J."/>
            <person name="Frisvad J.C."/>
            <person name="Nielsen K.F."/>
            <person name="Lyhne E.K."/>
            <person name="Kogle M.E."/>
            <person name="Kuo A."/>
            <person name="Riley R."/>
            <person name="Clum A."/>
            <person name="Nolan M."/>
            <person name="Lipzen A."/>
            <person name="Salamov A."/>
            <person name="Henrissat B."/>
            <person name="Wiebenga A."/>
            <person name="De vries R.P."/>
            <person name="Grigoriev I.V."/>
            <person name="Mortensen U.H."/>
            <person name="Andersen M.R."/>
            <person name="Baker S.E."/>
        </authorList>
    </citation>
    <scope>NUCLEOTIDE SEQUENCE [LARGE SCALE GENOMIC DNA]</scope>
    <source>
        <strain evidence="2 3">CBS 101889</strain>
    </source>
</reference>
<evidence type="ECO:0000256" key="1">
    <source>
        <dbReference type="SAM" id="Phobius"/>
    </source>
</evidence>
<protein>
    <submittedName>
        <fullName evidence="2">Uncharacterized protein</fullName>
    </submittedName>
</protein>
<dbReference type="RefSeq" id="XP_025553131.1">
    <property type="nucleotide sequence ID" value="XM_025690243.1"/>
</dbReference>
<accession>A0A395I212</accession>
<keyword evidence="3" id="KW-1185">Reference proteome</keyword>
<evidence type="ECO:0000313" key="2">
    <source>
        <dbReference type="EMBL" id="RAL13977.1"/>
    </source>
</evidence>
<keyword evidence="1" id="KW-1133">Transmembrane helix</keyword>
<dbReference type="VEuPathDB" id="FungiDB:BO97DRAFT_16386"/>
<dbReference type="AlphaFoldDB" id="A0A395I212"/>
<gene>
    <name evidence="2" type="ORF">BO97DRAFT_16386</name>
</gene>
<proteinExistence type="predicted"/>
<feature type="transmembrane region" description="Helical" evidence="1">
    <location>
        <begin position="56"/>
        <end position="80"/>
    </location>
</feature>
<dbReference type="Proteomes" id="UP000248961">
    <property type="component" value="Unassembled WGS sequence"/>
</dbReference>
<dbReference type="GeneID" id="37194532"/>
<organism evidence="2 3">
    <name type="scientific">Aspergillus homomorphus (strain CBS 101889)</name>
    <dbReference type="NCBI Taxonomy" id="1450537"/>
    <lineage>
        <taxon>Eukaryota</taxon>
        <taxon>Fungi</taxon>
        <taxon>Dikarya</taxon>
        <taxon>Ascomycota</taxon>
        <taxon>Pezizomycotina</taxon>
        <taxon>Eurotiomycetes</taxon>
        <taxon>Eurotiomycetidae</taxon>
        <taxon>Eurotiales</taxon>
        <taxon>Aspergillaceae</taxon>
        <taxon>Aspergillus</taxon>
        <taxon>Aspergillus subgen. Circumdati</taxon>
    </lineage>
</organism>
<name>A0A395I212_ASPHC</name>
<sequence length="184" mass="21041">MGSRTYRETRCIHRPYGTSTFERYGMVPAVGIRPYRLKPTSLFRDKAFHYRLNFRFLSLSTTGVEIITTLCFLPSSSFIFGSLSFSLSLSPSPPDSLSDNTCTFTHTHTHTPHSLPLPTSYSLLILSSISLFFISLSPLLPVFSHLSYQYTCQSRACRRTRPFFRFWLPLELGLCQHTKSGSHR</sequence>